<organism evidence="3">
    <name type="scientific">marine metagenome</name>
    <dbReference type="NCBI Taxonomy" id="408172"/>
    <lineage>
        <taxon>unclassified sequences</taxon>
        <taxon>metagenomes</taxon>
        <taxon>ecological metagenomes</taxon>
    </lineage>
</organism>
<dbReference type="CDD" id="cd17355">
    <property type="entry name" value="MFS_YcxA_like"/>
    <property type="match status" value="1"/>
</dbReference>
<feature type="non-terminal residue" evidence="3">
    <location>
        <position position="1"/>
    </location>
</feature>
<feature type="transmembrane region" description="Helical" evidence="1">
    <location>
        <begin position="12"/>
        <end position="35"/>
    </location>
</feature>
<keyword evidence="1" id="KW-0812">Transmembrane</keyword>
<feature type="transmembrane region" description="Helical" evidence="1">
    <location>
        <begin position="106"/>
        <end position="134"/>
    </location>
</feature>
<evidence type="ECO:0000313" key="3">
    <source>
        <dbReference type="EMBL" id="SVA05945.1"/>
    </source>
</evidence>
<feature type="transmembrane region" description="Helical" evidence="1">
    <location>
        <begin position="302"/>
        <end position="321"/>
    </location>
</feature>
<feature type="domain" description="Major facilitator superfamily (MFS) profile" evidence="2">
    <location>
        <begin position="17"/>
        <end position="416"/>
    </location>
</feature>
<dbReference type="InterPro" id="IPR011701">
    <property type="entry name" value="MFS"/>
</dbReference>
<dbReference type="Gene3D" id="1.20.1250.20">
    <property type="entry name" value="MFS general substrate transporter like domains"/>
    <property type="match status" value="2"/>
</dbReference>
<accession>A0A381SPH1</accession>
<keyword evidence="1" id="KW-1133">Transmembrane helix</keyword>
<dbReference type="GO" id="GO:0022857">
    <property type="term" value="F:transmembrane transporter activity"/>
    <property type="evidence" value="ECO:0007669"/>
    <property type="project" value="InterPro"/>
</dbReference>
<feature type="transmembrane region" description="Helical" evidence="1">
    <location>
        <begin position="364"/>
        <end position="384"/>
    </location>
</feature>
<feature type="transmembrane region" description="Helical" evidence="1">
    <location>
        <begin position="83"/>
        <end position="100"/>
    </location>
</feature>
<feature type="transmembrane region" description="Helical" evidence="1">
    <location>
        <begin position="272"/>
        <end position="290"/>
    </location>
</feature>
<dbReference type="SUPFAM" id="SSF103473">
    <property type="entry name" value="MFS general substrate transporter"/>
    <property type="match status" value="1"/>
</dbReference>
<dbReference type="Pfam" id="PF07690">
    <property type="entry name" value="MFS_1"/>
    <property type="match status" value="1"/>
</dbReference>
<dbReference type="InterPro" id="IPR020846">
    <property type="entry name" value="MFS_dom"/>
</dbReference>
<dbReference type="EMBL" id="UINC01003394">
    <property type="protein sequence ID" value="SVA05945.1"/>
    <property type="molecule type" value="Genomic_DNA"/>
</dbReference>
<evidence type="ECO:0000259" key="2">
    <source>
        <dbReference type="PROSITE" id="PS50850"/>
    </source>
</evidence>
<dbReference type="InterPro" id="IPR036259">
    <property type="entry name" value="MFS_trans_sf"/>
</dbReference>
<feature type="transmembrane region" description="Helical" evidence="1">
    <location>
        <begin position="146"/>
        <end position="167"/>
    </location>
</feature>
<name>A0A381SPH1_9ZZZZ</name>
<dbReference type="PANTHER" id="PTHR11360">
    <property type="entry name" value="MONOCARBOXYLATE TRANSPORTER"/>
    <property type="match status" value="1"/>
</dbReference>
<dbReference type="AlphaFoldDB" id="A0A381SPH1"/>
<feature type="transmembrane region" description="Helical" evidence="1">
    <location>
        <begin position="327"/>
        <end position="344"/>
    </location>
</feature>
<evidence type="ECO:0000256" key="1">
    <source>
        <dbReference type="SAM" id="Phobius"/>
    </source>
</evidence>
<sequence length="421" mass="45563">VPAIPWIGRRVFYGWVIVAVGIINQFLQGIAIQGFSSYLGPLQRDFGWSRAILAGPRSVTQVQNSVLGPIEGFLIDKFGPRSIVTIGVIILGLGFILFGLTQSLWLYYLASIVIALGTGFQGLLTMSVAVNNWFRRKRTIAQSIMLLGFSLAGVIGVPLLVITQTSLGWRESAIGSGLIVWIVGIPCSQLLRTKPETYGLLPDGDGSMERFQTDDGSPPPTVEYDFTLRQALNTQAFWFVAVGSAIGNLGMGAAQVHLFLHLEQGLNLERSTAALVWMVASLCNIPSRLLGGFLGDKFPKNMLVGFATSSMALSVFVLGIADGLRLAFLYAVLYGIGWGMRTPVMNALQGEYFGRQSQGIIRGWLQSLSVPFTIAAPVLAGYAADVQGNYRMTFIVTAFVMLVGAIFIFLASRPSPPINKN</sequence>
<dbReference type="InterPro" id="IPR050327">
    <property type="entry name" value="Proton-linked_MCT"/>
</dbReference>
<proteinExistence type="predicted"/>
<gene>
    <name evidence="3" type="ORF">METZ01_LOCUS58799</name>
</gene>
<keyword evidence="1" id="KW-0472">Membrane</keyword>
<dbReference type="PANTHER" id="PTHR11360:SF290">
    <property type="entry name" value="MONOCARBOXYLATE MFS PERMEASE"/>
    <property type="match status" value="1"/>
</dbReference>
<feature type="transmembrane region" description="Helical" evidence="1">
    <location>
        <begin position="390"/>
        <end position="411"/>
    </location>
</feature>
<feature type="transmembrane region" description="Helical" evidence="1">
    <location>
        <begin position="236"/>
        <end position="260"/>
    </location>
</feature>
<dbReference type="PROSITE" id="PS50850">
    <property type="entry name" value="MFS"/>
    <property type="match status" value="1"/>
</dbReference>
<protein>
    <recommendedName>
        <fullName evidence="2">Major facilitator superfamily (MFS) profile domain-containing protein</fullName>
    </recommendedName>
</protein>
<reference evidence="3" key="1">
    <citation type="submission" date="2018-05" db="EMBL/GenBank/DDBJ databases">
        <authorList>
            <person name="Lanie J.A."/>
            <person name="Ng W.-L."/>
            <person name="Kazmierczak K.M."/>
            <person name="Andrzejewski T.M."/>
            <person name="Davidsen T.M."/>
            <person name="Wayne K.J."/>
            <person name="Tettelin H."/>
            <person name="Glass J.I."/>
            <person name="Rusch D."/>
            <person name="Podicherti R."/>
            <person name="Tsui H.-C.T."/>
            <person name="Winkler M.E."/>
        </authorList>
    </citation>
    <scope>NUCLEOTIDE SEQUENCE</scope>
</reference>